<dbReference type="PANTHER" id="PTHR42771">
    <property type="entry name" value="IRON(3+)-HYDROXAMATE IMPORT ATP-BINDING PROTEIN FHUC"/>
    <property type="match status" value="1"/>
</dbReference>
<evidence type="ECO:0000256" key="3">
    <source>
        <dbReference type="ARBA" id="ARBA00022475"/>
    </source>
</evidence>
<name>A0A1C0AM52_9ACTN</name>
<evidence type="ECO:0000256" key="9">
    <source>
        <dbReference type="ARBA" id="ARBA00023136"/>
    </source>
</evidence>
<evidence type="ECO:0000313" key="10">
    <source>
        <dbReference type="EMBL" id="OCL33904.1"/>
    </source>
</evidence>
<keyword evidence="4" id="KW-0410">Iron transport</keyword>
<proteinExistence type="predicted"/>
<dbReference type="SMART" id="SM00382">
    <property type="entry name" value="AAA"/>
    <property type="match status" value="1"/>
</dbReference>
<keyword evidence="6" id="KW-0067">ATP-binding</keyword>
<keyword evidence="11" id="KW-1185">Reference proteome</keyword>
<protein>
    <submittedName>
        <fullName evidence="10">Uncharacterized protein</fullName>
    </submittedName>
</protein>
<keyword evidence="5" id="KW-0547">Nucleotide-binding</keyword>
<dbReference type="Gene3D" id="3.40.50.300">
    <property type="entry name" value="P-loop containing nucleotide triphosphate hydrolases"/>
    <property type="match status" value="1"/>
</dbReference>
<dbReference type="RefSeq" id="WP_068751661.1">
    <property type="nucleotide sequence ID" value="NZ_LR214441.1"/>
</dbReference>
<dbReference type="SUPFAM" id="SSF52540">
    <property type="entry name" value="P-loop containing nucleoside triphosphate hydrolases"/>
    <property type="match status" value="1"/>
</dbReference>
<dbReference type="InterPro" id="IPR017871">
    <property type="entry name" value="ABC_transporter-like_CS"/>
</dbReference>
<dbReference type="AlphaFoldDB" id="A0A1C0AM52"/>
<keyword evidence="8" id="KW-0406">Ion transport</keyword>
<dbReference type="GO" id="GO:0005524">
    <property type="term" value="F:ATP binding"/>
    <property type="evidence" value="ECO:0007669"/>
    <property type="project" value="UniProtKB-KW"/>
</dbReference>
<comment type="caution">
    <text evidence="10">The sequence shown here is derived from an EMBL/GenBank/DDBJ whole genome shotgun (WGS) entry which is preliminary data.</text>
</comment>
<evidence type="ECO:0000256" key="1">
    <source>
        <dbReference type="ARBA" id="ARBA00004202"/>
    </source>
</evidence>
<evidence type="ECO:0000256" key="7">
    <source>
        <dbReference type="ARBA" id="ARBA00023004"/>
    </source>
</evidence>
<dbReference type="PROSITE" id="PS50893">
    <property type="entry name" value="ABC_TRANSPORTER_2"/>
    <property type="match status" value="1"/>
</dbReference>
<evidence type="ECO:0000256" key="5">
    <source>
        <dbReference type="ARBA" id="ARBA00022741"/>
    </source>
</evidence>
<dbReference type="InterPro" id="IPR051535">
    <property type="entry name" value="Siderophore_ABC-ATPase"/>
</dbReference>
<dbReference type="PANTHER" id="PTHR42771:SF2">
    <property type="entry name" value="IRON(3+)-HYDROXAMATE IMPORT ATP-BINDING PROTEIN FHUC"/>
    <property type="match status" value="1"/>
</dbReference>
<dbReference type="Pfam" id="PF00005">
    <property type="entry name" value="ABC_tran"/>
    <property type="match status" value="1"/>
</dbReference>
<keyword evidence="2" id="KW-0813">Transport</keyword>
<sequence>MGELIARSVTLGYGDRVVARDLDVEVPAGRITSIVGPNGCGKSTLLRGFSRLLAPSTGQILLDGDDVATLSARELARRLGLLPQSPITPEAMTVAELVGLGRHPHRAMLGGWSRSDQDAVDEALEMTRTTDLAGRRVDQLSGGQRQRVWIATVLAQRTATLLLDEPISFLDIARAVEVLDLVVDLNRQRGTTVVMVLHDLNLAARYSDRLIAMRDGAIVAAGAPSDVVTEAMVHDVFGVPSRVVPDPVSGTPLVVPIGRHHRRH</sequence>
<evidence type="ECO:0000256" key="4">
    <source>
        <dbReference type="ARBA" id="ARBA00022496"/>
    </source>
</evidence>
<evidence type="ECO:0000313" key="11">
    <source>
        <dbReference type="Proteomes" id="UP000093501"/>
    </source>
</evidence>
<dbReference type="GO" id="GO:0016887">
    <property type="term" value="F:ATP hydrolysis activity"/>
    <property type="evidence" value="ECO:0007669"/>
    <property type="project" value="InterPro"/>
</dbReference>
<dbReference type="GO" id="GO:0005886">
    <property type="term" value="C:plasma membrane"/>
    <property type="evidence" value="ECO:0007669"/>
    <property type="project" value="UniProtKB-SubCell"/>
</dbReference>
<evidence type="ECO:0000256" key="6">
    <source>
        <dbReference type="ARBA" id="ARBA00022840"/>
    </source>
</evidence>
<organism evidence="10 11">
    <name type="scientific">Tessaracoccus lapidicaptus</name>
    <dbReference type="NCBI Taxonomy" id="1427523"/>
    <lineage>
        <taxon>Bacteria</taxon>
        <taxon>Bacillati</taxon>
        <taxon>Actinomycetota</taxon>
        <taxon>Actinomycetes</taxon>
        <taxon>Propionibacteriales</taxon>
        <taxon>Propionibacteriaceae</taxon>
        <taxon>Tessaracoccus</taxon>
    </lineage>
</organism>
<dbReference type="FunFam" id="3.40.50.300:FF:000134">
    <property type="entry name" value="Iron-enterobactin ABC transporter ATP-binding protein"/>
    <property type="match status" value="1"/>
</dbReference>
<dbReference type="Proteomes" id="UP000093501">
    <property type="component" value="Unassembled WGS sequence"/>
</dbReference>
<dbReference type="InterPro" id="IPR003593">
    <property type="entry name" value="AAA+_ATPase"/>
</dbReference>
<dbReference type="GO" id="GO:0006826">
    <property type="term" value="P:iron ion transport"/>
    <property type="evidence" value="ECO:0007669"/>
    <property type="project" value="UniProtKB-KW"/>
</dbReference>
<dbReference type="PROSITE" id="PS00211">
    <property type="entry name" value="ABC_TRANSPORTER_1"/>
    <property type="match status" value="1"/>
</dbReference>
<gene>
    <name evidence="10" type="ORF">BCR15_04540</name>
</gene>
<comment type="subcellular location">
    <subcellularLocation>
        <location evidence="1">Cell membrane</location>
        <topology evidence="1">Peripheral membrane protein</topology>
    </subcellularLocation>
</comment>
<evidence type="ECO:0000256" key="2">
    <source>
        <dbReference type="ARBA" id="ARBA00022448"/>
    </source>
</evidence>
<dbReference type="InterPro" id="IPR027417">
    <property type="entry name" value="P-loop_NTPase"/>
</dbReference>
<dbReference type="EMBL" id="MBQD01000021">
    <property type="protein sequence ID" value="OCL33904.1"/>
    <property type="molecule type" value="Genomic_DNA"/>
</dbReference>
<keyword evidence="3" id="KW-1003">Cell membrane</keyword>
<reference evidence="11" key="1">
    <citation type="submission" date="2016-07" db="EMBL/GenBank/DDBJ databases">
        <authorList>
            <person name="Florea S."/>
            <person name="Webb J.S."/>
            <person name="Jaromczyk J."/>
            <person name="Schardl C.L."/>
        </authorList>
    </citation>
    <scope>NUCLEOTIDE SEQUENCE [LARGE SCALE GENOMIC DNA]</scope>
    <source>
        <strain evidence="11">IPBSL-7</strain>
    </source>
</reference>
<accession>A0A1C0AM52</accession>
<dbReference type="CDD" id="cd03214">
    <property type="entry name" value="ABC_Iron-Siderophores_B12_Hemin"/>
    <property type="match status" value="1"/>
</dbReference>
<keyword evidence="9" id="KW-0472">Membrane</keyword>
<dbReference type="InterPro" id="IPR003439">
    <property type="entry name" value="ABC_transporter-like_ATP-bd"/>
</dbReference>
<evidence type="ECO:0000256" key="8">
    <source>
        <dbReference type="ARBA" id="ARBA00023065"/>
    </source>
</evidence>
<keyword evidence="7" id="KW-0408">Iron</keyword>